<evidence type="ECO:0000313" key="2">
    <source>
        <dbReference type="EMBL" id="KYF60129.1"/>
    </source>
</evidence>
<sequence>MLGDDHDARATTRRGWRRAVTDDSRRSKTVASSCMLKALLHGKLGRMAVGVDEESDGDTLLEERSTQGTATEGLTELEDPLTSMVFERLEYLPAELAWAILRGASKALGDGLPMPAIPPVGVPSWSFWPRLRPGDGGRNKVRVEPDVLVSWGDTLLLIEAKHRGFQDPAQWVEQIRAARAVPAHSKKQLWLIAVGGIVMQDGHGNLARVRREVASDVAGVLTIRWEDLRETLYPIEASTRASPQSAILRDMAAALEAWGYRRKTWFSSLPAVTERLEGEGSVSTIQGWRIR</sequence>
<dbReference type="AlphaFoldDB" id="A0A150PWP5"/>
<evidence type="ECO:0000256" key="1">
    <source>
        <dbReference type="SAM" id="MobiDB-lite"/>
    </source>
</evidence>
<name>A0A150PWP5_SORCE</name>
<reference evidence="2 3" key="1">
    <citation type="submission" date="2014-02" db="EMBL/GenBank/DDBJ databases">
        <title>The small core and large imbalanced accessory genome model reveals a collaborative survival strategy of Sorangium cellulosum strains in nature.</title>
        <authorList>
            <person name="Han K."/>
            <person name="Peng R."/>
            <person name="Blom J."/>
            <person name="Li Y.-Z."/>
        </authorList>
    </citation>
    <scope>NUCLEOTIDE SEQUENCE [LARGE SCALE GENOMIC DNA]</scope>
    <source>
        <strain evidence="2 3">So0157-18</strain>
    </source>
</reference>
<organism evidence="2 3">
    <name type="scientific">Sorangium cellulosum</name>
    <name type="common">Polyangium cellulosum</name>
    <dbReference type="NCBI Taxonomy" id="56"/>
    <lineage>
        <taxon>Bacteria</taxon>
        <taxon>Pseudomonadati</taxon>
        <taxon>Myxococcota</taxon>
        <taxon>Polyangia</taxon>
        <taxon>Polyangiales</taxon>
        <taxon>Polyangiaceae</taxon>
        <taxon>Sorangium</taxon>
    </lineage>
</organism>
<gene>
    <name evidence="2" type="ORF">BE04_17740</name>
</gene>
<comment type="caution">
    <text evidence="2">The sequence shown here is derived from an EMBL/GenBank/DDBJ whole genome shotgun (WGS) entry which is preliminary data.</text>
</comment>
<proteinExistence type="predicted"/>
<protein>
    <submittedName>
        <fullName evidence="2">Uncharacterized protein</fullName>
    </submittedName>
</protein>
<evidence type="ECO:0000313" key="3">
    <source>
        <dbReference type="Proteomes" id="UP000075604"/>
    </source>
</evidence>
<accession>A0A150PWP5</accession>
<feature type="compositionally biased region" description="Basic and acidic residues" evidence="1">
    <location>
        <begin position="1"/>
        <end position="10"/>
    </location>
</feature>
<dbReference type="EMBL" id="JELX01001056">
    <property type="protein sequence ID" value="KYF60129.1"/>
    <property type="molecule type" value="Genomic_DNA"/>
</dbReference>
<dbReference type="Proteomes" id="UP000075604">
    <property type="component" value="Unassembled WGS sequence"/>
</dbReference>
<feature type="region of interest" description="Disordered" evidence="1">
    <location>
        <begin position="1"/>
        <end position="22"/>
    </location>
</feature>